<comment type="caution">
    <text evidence="2">The sequence shown here is derived from an EMBL/GenBank/DDBJ whole genome shotgun (WGS) entry which is preliminary data.</text>
</comment>
<evidence type="ECO:0000313" key="3">
    <source>
        <dbReference type="Proteomes" id="UP000230161"/>
    </source>
</evidence>
<name>A0A2M9BU44_9MICO</name>
<feature type="region of interest" description="Disordered" evidence="1">
    <location>
        <begin position="47"/>
        <end position="68"/>
    </location>
</feature>
<sequence>MSAIGKRLTGDDDPKDVDGTMTLEQLAELESTNEDWQTAARAGRFIRPGGVYPVSEPAHDQERADELD</sequence>
<feature type="compositionally biased region" description="Basic and acidic residues" evidence="1">
    <location>
        <begin position="57"/>
        <end position="68"/>
    </location>
</feature>
<dbReference type="Proteomes" id="UP000230161">
    <property type="component" value="Unassembled WGS sequence"/>
</dbReference>
<organism evidence="2 3">
    <name type="scientific">Compostimonas suwonensis</name>
    <dbReference type="NCBI Taxonomy" id="1048394"/>
    <lineage>
        <taxon>Bacteria</taxon>
        <taxon>Bacillati</taxon>
        <taxon>Actinomycetota</taxon>
        <taxon>Actinomycetes</taxon>
        <taxon>Micrococcales</taxon>
        <taxon>Microbacteriaceae</taxon>
        <taxon>Compostimonas</taxon>
    </lineage>
</organism>
<dbReference type="RefSeq" id="WP_100345192.1">
    <property type="nucleotide sequence ID" value="NZ_PGFB01000004.1"/>
</dbReference>
<reference evidence="2 3" key="1">
    <citation type="submission" date="2017-11" db="EMBL/GenBank/DDBJ databases">
        <title>Genomic Encyclopedia of Archaeal and Bacterial Type Strains, Phase II (KMG-II): From Individual Species to Whole Genera.</title>
        <authorList>
            <person name="Goeker M."/>
        </authorList>
    </citation>
    <scope>NUCLEOTIDE SEQUENCE [LARGE SCALE GENOMIC DNA]</scope>
    <source>
        <strain evidence="2 3">DSM 25625</strain>
    </source>
</reference>
<protein>
    <submittedName>
        <fullName evidence="2">Uncharacterized protein</fullName>
    </submittedName>
</protein>
<proteinExistence type="predicted"/>
<evidence type="ECO:0000256" key="1">
    <source>
        <dbReference type="SAM" id="MobiDB-lite"/>
    </source>
</evidence>
<dbReference type="EMBL" id="PGFB01000004">
    <property type="protein sequence ID" value="PJJ61450.1"/>
    <property type="molecule type" value="Genomic_DNA"/>
</dbReference>
<dbReference type="AlphaFoldDB" id="A0A2M9BU44"/>
<gene>
    <name evidence="2" type="ORF">CLV54_2395</name>
</gene>
<accession>A0A2M9BU44</accession>
<evidence type="ECO:0000313" key="2">
    <source>
        <dbReference type="EMBL" id="PJJ61450.1"/>
    </source>
</evidence>
<keyword evidence="3" id="KW-1185">Reference proteome</keyword>